<comment type="caution">
    <text evidence="6">The sequence shown here is derived from an EMBL/GenBank/DDBJ whole genome shotgun (WGS) entry which is preliminary data.</text>
</comment>
<evidence type="ECO:0000256" key="4">
    <source>
        <dbReference type="ARBA" id="ARBA00022729"/>
    </source>
</evidence>
<dbReference type="GO" id="GO:0043190">
    <property type="term" value="C:ATP-binding cassette (ABC) transporter complex"/>
    <property type="evidence" value="ECO:0007669"/>
    <property type="project" value="InterPro"/>
</dbReference>
<evidence type="ECO:0000256" key="1">
    <source>
        <dbReference type="ARBA" id="ARBA00004196"/>
    </source>
</evidence>
<dbReference type="Gene3D" id="3.10.105.10">
    <property type="entry name" value="Dipeptide-binding Protein, Domain 3"/>
    <property type="match status" value="1"/>
</dbReference>
<dbReference type="Proteomes" id="UP000309174">
    <property type="component" value="Unassembled WGS sequence"/>
</dbReference>
<organism evidence="6 7">
    <name type="scientific">Actinomadura soli</name>
    <dbReference type="NCBI Taxonomy" id="2508997"/>
    <lineage>
        <taxon>Bacteria</taxon>
        <taxon>Bacillati</taxon>
        <taxon>Actinomycetota</taxon>
        <taxon>Actinomycetes</taxon>
        <taxon>Streptosporangiales</taxon>
        <taxon>Thermomonosporaceae</taxon>
        <taxon>Actinomadura</taxon>
    </lineage>
</organism>
<dbReference type="Gene3D" id="3.40.190.10">
    <property type="entry name" value="Periplasmic binding protein-like II"/>
    <property type="match status" value="1"/>
</dbReference>
<evidence type="ECO:0000313" key="6">
    <source>
        <dbReference type="EMBL" id="TMR00521.1"/>
    </source>
</evidence>
<protein>
    <recommendedName>
        <fullName evidence="5">Solute-binding protein family 5 domain-containing protein</fullName>
    </recommendedName>
</protein>
<name>A0A5C4JDX1_9ACTN</name>
<dbReference type="PIRSF" id="PIRSF002741">
    <property type="entry name" value="MppA"/>
    <property type="match status" value="1"/>
</dbReference>
<dbReference type="Pfam" id="PF00496">
    <property type="entry name" value="SBP_bac_5"/>
    <property type="match status" value="1"/>
</dbReference>
<comment type="subcellular location">
    <subcellularLocation>
        <location evidence="1">Cell envelope</location>
    </subcellularLocation>
</comment>
<dbReference type="SUPFAM" id="SSF53850">
    <property type="entry name" value="Periplasmic binding protein-like II"/>
    <property type="match status" value="1"/>
</dbReference>
<dbReference type="PANTHER" id="PTHR30290">
    <property type="entry name" value="PERIPLASMIC BINDING COMPONENT OF ABC TRANSPORTER"/>
    <property type="match status" value="1"/>
</dbReference>
<dbReference type="EMBL" id="VCKW01000074">
    <property type="protein sequence ID" value="TMR00521.1"/>
    <property type="molecule type" value="Genomic_DNA"/>
</dbReference>
<keyword evidence="4" id="KW-0732">Signal</keyword>
<evidence type="ECO:0000256" key="2">
    <source>
        <dbReference type="ARBA" id="ARBA00005695"/>
    </source>
</evidence>
<sequence length="561" mass="59414">MIWPGHVRVVTHRLPSKYGEIVVGTTKTHRCAAPRRNRPAAVLRPAGVLGGALLVAALATACGGAGGGSAGTPARQNPETLTIAVAAPPQSLNPALAGNGDPLIIPVELAYDPLIYLKSDGSLAPGLATAWKFVGSGNKVFELALRPDVKFADGSSLTAQGVADYFAYFAKAGGLGASRVQNFEKVTVTGPLSLRIELKSANPELPYILTQGFAIGDVISPLGLKDPNRLGTSTAGAGQYVLDTGGSVTNQTYVFTPNPNYWNRAAINWKKVVVKVIPDSNAALGAMRTGQVDYMISDTKGADAAKRAGFNVSTWPYLFGHIQLLDRGGTQVKALGDVRVRQALNYAVDRKALANALFGKYATPSDQILLPEADGYDPSLNGHYPYDPVKAKSLLEQAGYPGGFSLVMAAFNLQPGETDAAQAVAGYWAKIGVKAKIDVPVSISAYTSGLTGKKYQAQMFEYGGLPMYLVADQLLNTGSLFNPFANTHPEITKLMRDGAAADDESRPAIYKRLQKVLVEQAWFVPFASIDKVTVARPGLQGVTTAPRALDPNPVFFTAAKH</sequence>
<evidence type="ECO:0000259" key="5">
    <source>
        <dbReference type="Pfam" id="PF00496"/>
    </source>
</evidence>
<proteinExistence type="inferred from homology"/>
<gene>
    <name evidence="6" type="ORF">ETD83_16445</name>
</gene>
<dbReference type="InterPro" id="IPR000914">
    <property type="entry name" value="SBP_5_dom"/>
</dbReference>
<dbReference type="InterPro" id="IPR039424">
    <property type="entry name" value="SBP_5"/>
</dbReference>
<dbReference type="InterPro" id="IPR030678">
    <property type="entry name" value="Peptide/Ni-bd"/>
</dbReference>
<evidence type="ECO:0000313" key="7">
    <source>
        <dbReference type="Proteomes" id="UP000309174"/>
    </source>
</evidence>
<accession>A0A5C4JDX1</accession>
<evidence type="ECO:0000256" key="3">
    <source>
        <dbReference type="ARBA" id="ARBA00022448"/>
    </source>
</evidence>
<reference evidence="6 7" key="1">
    <citation type="submission" date="2019-05" db="EMBL/GenBank/DDBJ databases">
        <title>Draft genome sequence of Actinomadura sp. 14C53.</title>
        <authorList>
            <person name="Saricaoglu S."/>
            <person name="Isik K."/>
        </authorList>
    </citation>
    <scope>NUCLEOTIDE SEQUENCE [LARGE SCALE GENOMIC DNA]</scope>
    <source>
        <strain evidence="6 7">14C53</strain>
    </source>
</reference>
<dbReference type="AlphaFoldDB" id="A0A5C4JDX1"/>
<feature type="domain" description="Solute-binding protein family 5" evidence="5">
    <location>
        <begin position="123"/>
        <end position="464"/>
    </location>
</feature>
<dbReference type="OrthoDB" id="9803988at2"/>
<dbReference type="GO" id="GO:0042597">
    <property type="term" value="C:periplasmic space"/>
    <property type="evidence" value="ECO:0007669"/>
    <property type="project" value="UniProtKB-ARBA"/>
</dbReference>
<comment type="similarity">
    <text evidence="2">Belongs to the bacterial solute-binding protein 5 family.</text>
</comment>
<dbReference type="GO" id="GO:1904680">
    <property type="term" value="F:peptide transmembrane transporter activity"/>
    <property type="evidence" value="ECO:0007669"/>
    <property type="project" value="TreeGrafter"/>
</dbReference>
<keyword evidence="3" id="KW-0813">Transport</keyword>
<dbReference type="GO" id="GO:0015833">
    <property type="term" value="P:peptide transport"/>
    <property type="evidence" value="ECO:0007669"/>
    <property type="project" value="TreeGrafter"/>
</dbReference>
<keyword evidence="7" id="KW-1185">Reference proteome</keyword>
<dbReference type="GO" id="GO:0030313">
    <property type="term" value="C:cell envelope"/>
    <property type="evidence" value="ECO:0007669"/>
    <property type="project" value="UniProtKB-SubCell"/>
</dbReference>
<dbReference type="PANTHER" id="PTHR30290:SF10">
    <property type="entry name" value="PERIPLASMIC OLIGOPEPTIDE-BINDING PROTEIN-RELATED"/>
    <property type="match status" value="1"/>
</dbReference>